<sequence length="119" mass="13416">MPTIKLMGAAEIAQLLDVSPSRVHQILRDDSAFPEPVAVLSMGKVWSAEDVERWNAARKAPRPARDQAERWTLDDLQQALERYEQLLVSGGKSSTTVQTSVDRPRRFLRWLAGDYDPLA</sequence>
<dbReference type="Proteomes" id="UP000002484">
    <property type="component" value="Chromosome"/>
</dbReference>
<dbReference type="AlphaFoldDB" id="E3J274"/>
<evidence type="ECO:0000313" key="1">
    <source>
        <dbReference type="EMBL" id="ADP78112.1"/>
    </source>
</evidence>
<evidence type="ECO:0000313" key="2">
    <source>
        <dbReference type="Proteomes" id="UP000002484"/>
    </source>
</evidence>
<protein>
    <recommendedName>
        <fullName evidence="3">Helix-turn-helix domain-containing protein</fullName>
    </recommendedName>
</protein>
<dbReference type="EMBL" id="CP002299">
    <property type="protein sequence ID" value="ADP78112.1"/>
    <property type="molecule type" value="Genomic_DNA"/>
</dbReference>
<dbReference type="HOGENOM" id="CLU_2057955_0_0_11"/>
<dbReference type="InParanoid" id="E3J274"/>
<dbReference type="eggNOG" id="COG3311">
    <property type="taxonomic scope" value="Bacteria"/>
</dbReference>
<keyword evidence="2" id="KW-1185">Reference proteome</keyword>
<accession>E3J274</accession>
<dbReference type="RefSeq" id="WP_013421235.1">
    <property type="nucleotide sequence ID" value="NC_014666.1"/>
</dbReference>
<name>E3J274_PSEI1</name>
<organism evidence="1 2">
    <name type="scientific">Pseudofrankia inefficax (strain DSM 45817 / CECT 9037 / DDB 130130 / EuI1c)</name>
    <name type="common">Frankia inefficax</name>
    <dbReference type="NCBI Taxonomy" id="298654"/>
    <lineage>
        <taxon>Bacteria</taxon>
        <taxon>Bacillati</taxon>
        <taxon>Actinomycetota</taxon>
        <taxon>Actinomycetes</taxon>
        <taxon>Frankiales</taxon>
        <taxon>Frankiaceae</taxon>
        <taxon>Pseudofrankia</taxon>
    </lineage>
</organism>
<gene>
    <name evidence="1" type="ordered locus">FraEuI1c_0024</name>
</gene>
<proteinExistence type="predicted"/>
<evidence type="ECO:0008006" key="3">
    <source>
        <dbReference type="Google" id="ProtNLM"/>
    </source>
</evidence>
<dbReference type="KEGG" id="fri:FraEuI1c_0024"/>
<reference evidence="1 2" key="1">
    <citation type="submission" date="2010-10" db="EMBL/GenBank/DDBJ databases">
        <title>Complete sequence of Frankia sp. EuI1c.</title>
        <authorList>
            <consortium name="US DOE Joint Genome Institute"/>
            <person name="Lucas S."/>
            <person name="Copeland A."/>
            <person name="Lapidus A."/>
            <person name="Cheng J.-F."/>
            <person name="Bruce D."/>
            <person name="Goodwin L."/>
            <person name="Pitluck S."/>
            <person name="Chertkov O."/>
            <person name="Detter J.C."/>
            <person name="Han C."/>
            <person name="Tapia R."/>
            <person name="Land M."/>
            <person name="Hauser L."/>
            <person name="Jeffries C."/>
            <person name="Kyrpides N."/>
            <person name="Ivanova N."/>
            <person name="Mikhailova N."/>
            <person name="Beauchemin N."/>
            <person name="Sen A."/>
            <person name="Sur S.A."/>
            <person name="Gtari M."/>
            <person name="Wall L."/>
            <person name="Tisa L."/>
            <person name="Woyke T."/>
        </authorList>
    </citation>
    <scope>NUCLEOTIDE SEQUENCE [LARGE SCALE GENOMIC DNA]</scope>
    <source>
        <strain evidence="2">DSM 45817 / CECT 9037 / EuI1c</strain>
    </source>
</reference>